<sequence length="502" mass="57122">MLGIRRRRCYSDHKPTPPKGHAGPLLDFGRLNEVSSAHTPIQFGCVAVPTEVFYEIIDNLSADKHTLAHLSLVCKSWYYGTRPHLFREVSIRETGSTYLWYPFTRTLRTTPEVCSLVRELHISMEMNSIQHAKNMGGSDKNEYNLYVLANVVKKLSSLKVLTFTDAEWHVDDPDTAPVPKIYHLGLRTLVFKKRHCSRSLYDIVSWFPGLKVLCVEREYGGKADGETMQSLCKGLRLETLELNAEPMTYDRLLEEIARTESVKTIRSFTYHVWQVSLPVLCGFLALAGSQLHTLRLSFKDDRLLEEWKRHGDFGVPEVNNCISLDTVTLSFPLKTSRIWGNHLTAVTHCIEHLFESLSADKLSTIIFHFDVPYADKQFENLQLECLHRFLSQLVHLQHIIIITRRSSMFKAYRDISHSLEPFQHMLRVRASDGPGELPKSCTHPVEQDRREVPGLLSPGNTSGHTSVPTLGNRAAFLLGQTFFPAQMNWSESESGSDAPSEE</sequence>
<dbReference type="Proteomes" id="UP001055072">
    <property type="component" value="Unassembled WGS sequence"/>
</dbReference>
<comment type="caution">
    <text evidence="1">The sequence shown here is derived from an EMBL/GenBank/DDBJ whole genome shotgun (WGS) entry which is preliminary data.</text>
</comment>
<evidence type="ECO:0000313" key="2">
    <source>
        <dbReference type="Proteomes" id="UP001055072"/>
    </source>
</evidence>
<dbReference type="EMBL" id="MU274909">
    <property type="protein sequence ID" value="KAI0089805.1"/>
    <property type="molecule type" value="Genomic_DNA"/>
</dbReference>
<reference evidence="1" key="1">
    <citation type="journal article" date="2021" name="Environ. Microbiol.">
        <title>Gene family expansions and transcriptome signatures uncover fungal adaptations to wood decay.</title>
        <authorList>
            <person name="Hage H."/>
            <person name="Miyauchi S."/>
            <person name="Viragh M."/>
            <person name="Drula E."/>
            <person name="Min B."/>
            <person name="Chaduli D."/>
            <person name="Navarro D."/>
            <person name="Favel A."/>
            <person name="Norest M."/>
            <person name="Lesage-Meessen L."/>
            <person name="Balint B."/>
            <person name="Merenyi Z."/>
            <person name="de Eugenio L."/>
            <person name="Morin E."/>
            <person name="Martinez A.T."/>
            <person name="Baldrian P."/>
            <person name="Stursova M."/>
            <person name="Martinez M.J."/>
            <person name="Novotny C."/>
            <person name="Magnuson J.K."/>
            <person name="Spatafora J.W."/>
            <person name="Maurice S."/>
            <person name="Pangilinan J."/>
            <person name="Andreopoulos W."/>
            <person name="LaButti K."/>
            <person name="Hundley H."/>
            <person name="Na H."/>
            <person name="Kuo A."/>
            <person name="Barry K."/>
            <person name="Lipzen A."/>
            <person name="Henrissat B."/>
            <person name="Riley R."/>
            <person name="Ahrendt S."/>
            <person name="Nagy L.G."/>
            <person name="Grigoriev I.V."/>
            <person name="Martin F."/>
            <person name="Rosso M.N."/>
        </authorList>
    </citation>
    <scope>NUCLEOTIDE SEQUENCE</scope>
    <source>
        <strain evidence="1">CBS 384.51</strain>
    </source>
</reference>
<evidence type="ECO:0000313" key="1">
    <source>
        <dbReference type="EMBL" id="KAI0089805.1"/>
    </source>
</evidence>
<keyword evidence="2" id="KW-1185">Reference proteome</keyword>
<organism evidence="1 2">
    <name type="scientific">Irpex rosettiformis</name>
    <dbReference type="NCBI Taxonomy" id="378272"/>
    <lineage>
        <taxon>Eukaryota</taxon>
        <taxon>Fungi</taxon>
        <taxon>Dikarya</taxon>
        <taxon>Basidiomycota</taxon>
        <taxon>Agaricomycotina</taxon>
        <taxon>Agaricomycetes</taxon>
        <taxon>Polyporales</taxon>
        <taxon>Irpicaceae</taxon>
        <taxon>Irpex</taxon>
    </lineage>
</organism>
<accession>A0ACB8U6B5</accession>
<gene>
    <name evidence="1" type="ORF">BDY19DRAFT_940929</name>
</gene>
<proteinExistence type="predicted"/>
<name>A0ACB8U6B5_9APHY</name>
<protein>
    <submittedName>
        <fullName evidence="1">Uncharacterized protein</fullName>
    </submittedName>
</protein>